<feature type="region of interest" description="Disordered" evidence="1">
    <location>
        <begin position="38"/>
        <end position="57"/>
    </location>
</feature>
<dbReference type="AlphaFoldDB" id="A0A0B7AMF2"/>
<evidence type="ECO:0000256" key="1">
    <source>
        <dbReference type="SAM" id="MobiDB-lite"/>
    </source>
</evidence>
<feature type="non-terminal residue" evidence="2">
    <location>
        <position position="1"/>
    </location>
</feature>
<dbReference type="EMBL" id="HACG01034306">
    <property type="protein sequence ID" value="CEK81171.1"/>
    <property type="molecule type" value="Transcribed_RNA"/>
</dbReference>
<sequence length="57" mass="6714">IKTTYWVYLAQDHQMWHCNTTRETRITENCHTAELGENKLPEKTEHVAPTSNPDLFN</sequence>
<organism evidence="2">
    <name type="scientific">Arion vulgaris</name>
    <dbReference type="NCBI Taxonomy" id="1028688"/>
    <lineage>
        <taxon>Eukaryota</taxon>
        <taxon>Metazoa</taxon>
        <taxon>Spiralia</taxon>
        <taxon>Lophotrochozoa</taxon>
        <taxon>Mollusca</taxon>
        <taxon>Gastropoda</taxon>
        <taxon>Heterobranchia</taxon>
        <taxon>Euthyneura</taxon>
        <taxon>Panpulmonata</taxon>
        <taxon>Eupulmonata</taxon>
        <taxon>Stylommatophora</taxon>
        <taxon>Helicina</taxon>
        <taxon>Arionoidea</taxon>
        <taxon>Arionidae</taxon>
        <taxon>Arion</taxon>
    </lineage>
</organism>
<protein>
    <submittedName>
        <fullName evidence="2">Uncharacterized protein</fullName>
    </submittedName>
</protein>
<gene>
    <name evidence="2" type="primary">ORF124662</name>
</gene>
<name>A0A0B7AMF2_9EUPU</name>
<reference evidence="2" key="1">
    <citation type="submission" date="2014-12" db="EMBL/GenBank/DDBJ databases">
        <title>Insight into the proteome of Arion vulgaris.</title>
        <authorList>
            <person name="Aradska J."/>
            <person name="Bulat T."/>
            <person name="Smidak R."/>
            <person name="Sarate P."/>
            <person name="Gangsoo J."/>
            <person name="Sialana F."/>
            <person name="Bilban M."/>
            <person name="Lubec G."/>
        </authorList>
    </citation>
    <scope>NUCLEOTIDE SEQUENCE</scope>
    <source>
        <tissue evidence="2">Skin</tissue>
    </source>
</reference>
<accession>A0A0B7AMF2</accession>
<proteinExistence type="predicted"/>
<evidence type="ECO:0000313" key="2">
    <source>
        <dbReference type="EMBL" id="CEK81171.1"/>
    </source>
</evidence>